<dbReference type="GO" id="GO:0047372">
    <property type="term" value="F:monoacylglycerol lipase activity"/>
    <property type="evidence" value="ECO:0007669"/>
    <property type="project" value="TreeGrafter"/>
</dbReference>
<evidence type="ECO:0000313" key="5">
    <source>
        <dbReference type="Proteomes" id="UP001642409"/>
    </source>
</evidence>
<protein>
    <recommendedName>
        <fullName evidence="6">AB hydrolase-1 domain-containing protein</fullName>
    </recommendedName>
</protein>
<dbReference type="EMBL" id="CAXDID020000204">
    <property type="protein sequence ID" value="CAL6054865.1"/>
    <property type="molecule type" value="Genomic_DNA"/>
</dbReference>
<sequence>MRQVITVLIGTLLLSILILKRSRKPKTYKITRFVTKDQHLTSIINEINSSKIPIPSKPNKIQPPKPTYERRSFAYPTDKNDIFYYETLMSEKSIKTPVVIVCFMGGHSKSACIRRAASEFYENGHPVYILLPRGSLDTRIHPQQIKFRSEGYDTEDINALIGLIPSSKVILAGYSLGGFNVCHYMCSSESNISKVEKLVMAFVEHDPSHTVRMHPRLKKMLGSCLEPYINNNREYFNAHGFDDQYLNDIIKRQMIEYYDQQVWVKIRKMKNVQEYYDWVKLDDRMQKLKVPSLFLNTDDDVIGGDYIPLEEMKKNENLNAVVFNVGNHLGTVTKDGKDLVSKVIVQWCQ</sequence>
<dbReference type="AlphaFoldDB" id="A0AA86NJA2"/>
<comment type="caution">
    <text evidence="3">The sequence shown here is derived from an EMBL/GenBank/DDBJ whole genome shotgun (WGS) entry which is preliminary data.</text>
</comment>
<dbReference type="Gene3D" id="3.40.50.1820">
    <property type="entry name" value="alpha/beta hydrolase"/>
    <property type="match status" value="1"/>
</dbReference>
<keyword evidence="2" id="KW-0732">Signal</keyword>
<name>A0AA86NJA2_9EUKA</name>
<evidence type="ECO:0008006" key="6">
    <source>
        <dbReference type="Google" id="ProtNLM"/>
    </source>
</evidence>
<dbReference type="PANTHER" id="PTHR10794">
    <property type="entry name" value="ABHYDROLASE DOMAIN-CONTAINING PROTEIN"/>
    <property type="match status" value="1"/>
</dbReference>
<accession>A0AA86NJA2</accession>
<evidence type="ECO:0000256" key="1">
    <source>
        <dbReference type="ARBA" id="ARBA00010884"/>
    </source>
</evidence>
<evidence type="ECO:0000313" key="4">
    <source>
        <dbReference type="EMBL" id="CAL6054865.1"/>
    </source>
</evidence>
<proteinExistence type="inferred from homology"/>
<feature type="chain" id="PRO_5041714040" description="AB hydrolase-1 domain-containing protein" evidence="2">
    <location>
        <begin position="23"/>
        <end position="349"/>
    </location>
</feature>
<evidence type="ECO:0000313" key="3">
    <source>
        <dbReference type="EMBL" id="CAI9920795.1"/>
    </source>
</evidence>
<organism evidence="3">
    <name type="scientific">Hexamita inflata</name>
    <dbReference type="NCBI Taxonomy" id="28002"/>
    <lineage>
        <taxon>Eukaryota</taxon>
        <taxon>Metamonada</taxon>
        <taxon>Diplomonadida</taxon>
        <taxon>Hexamitidae</taxon>
        <taxon>Hexamitinae</taxon>
        <taxon>Hexamita</taxon>
    </lineage>
</organism>
<dbReference type="InterPro" id="IPR029058">
    <property type="entry name" value="AB_hydrolase_fold"/>
</dbReference>
<dbReference type="EMBL" id="CATOUU010000204">
    <property type="protein sequence ID" value="CAI9920795.1"/>
    <property type="molecule type" value="Genomic_DNA"/>
</dbReference>
<keyword evidence="5" id="KW-1185">Reference proteome</keyword>
<dbReference type="GO" id="GO:0034338">
    <property type="term" value="F:short-chain carboxylesterase activity"/>
    <property type="evidence" value="ECO:0007669"/>
    <property type="project" value="TreeGrafter"/>
</dbReference>
<evidence type="ECO:0000256" key="2">
    <source>
        <dbReference type="SAM" id="SignalP"/>
    </source>
</evidence>
<dbReference type="Proteomes" id="UP001642409">
    <property type="component" value="Unassembled WGS sequence"/>
</dbReference>
<reference evidence="4 5" key="2">
    <citation type="submission" date="2024-07" db="EMBL/GenBank/DDBJ databases">
        <authorList>
            <person name="Akdeniz Z."/>
        </authorList>
    </citation>
    <scope>NUCLEOTIDE SEQUENCE [LARGE SCALE GENOMIC DNA]</scope>
</reference>
<reference evidence="3" key="1">
    <citation type="submission" date="2023-06" db="EMBL/GenBank/DDBJ databases">
        <authorList>
            <person name="Kurt Z."/>
        </authorList>
    </citation>
    <scope>NUCLEOTIDE SEQUENCE</scope>
</reference>
<dbReference type="SUPFAM" id="SSF53474">
    <property type="entry name" value="alpha/beta-Hydrolases"/>
    <property type="match status" value="1"/>
</dbReference>
<gene>
    <name evidence="4" type="ORF">HINF_LOCUS46269</name>
    <name evidence="3" type="ORF">HINF_LOCUS8440</name>
</gene>
<feature type="signal peptide" evidence="2">
    <location>
        <begin position="1"/>
        <end position="22"/>
    </location>
</feature>
<dbReference type="PANTHER" id="PTHR10794:SF63">
    <property type="entry name" value="ALPHA_BETA HYDROLASE 1, ISOFORM A"/>
    <property type="match status" value="1"/>
</dbReference>
<dbReference type="InterPro" id="IPR050960">
    <property type="entry name" value="AB_hydrolase_4_sf"/>
</dbReference>
<comment type="similarity">
    <text evidence="1">Belongs to the AB hydrolase superfamily. AB hydrolase 4 family.</text>
</comment>